<dbReference type="GO" id="GO:0005829">
    <property type="term" value="C:cytosol"/>
    <property type="evidence" value="ECO:0007669"/>
    <property type="project" value="TreeGrafter"/>
</dbReference>
<dbReference type="CDD" id="cd01741">
    <property type="entry name" value="GATase1_1"/>
    <property type="match status" value="1"/>
</dbReference>
<feature type="domain" description="Glutamine amidotransferase" evidence="1">
    <location>
        <begin position="52"/>
        <end position="172"/>
    </location>
</feature>
<dbReference type="SUPFAM" id="SSF52317">
    <property type="entry name" value="Class I glutamine amidotransferase-like"/>
    <property type="match status" value="1"/>
</dbReference>
<evidence type="ECO:0000259" key="1">
    <source>
        <dbReference type="Pfam" id="PF00117"/>
    </source>
</evidence>
<dbReference type="EMBL" id="UINC01116118">
    <property type="protein sequence ID" value="SVC87635.1"/>
    <property type="molecule type" value="Genomic_DNA"/>
</dbReference>
<gene>
    <name evidence="2" type="ORF">METZ01_LOCUS340489</name>
</gene>
<dbReference type="InterPro" id="IPR029062">
    <property type="entry name" value="Class_I_gatase-like"/>
</dbReference>
<sequence length="181" mass="20469">MKLGILDTVPRSYWSTDLGITESEKFIDFLTPVMPDATLDQLFVAENEWPDSLYSYDAYLVTGSPCSVNEEHLWIEKLQQFVRNCLVSQKKLVGICFGHQLIASAFGGTVERRRDGWLLGVESFDIVDVQSWMKPIQMKCEIFHINQDHVSDLPENAQLIGHSELCENSAFVIGDSVLALQ</sequence>
<name>A0A382QRY1_9ZZZZ</name>
<dbReference type="AlphaFoldDB" id="A0A382QRY1"/>
<organism evidence="2">
    <name type="scientific">marine metagenome</name>
    <dbReference type="NCBI Taxonomy" id="408172"/>
    <lineage>
        <taxon>unclassified sequences</taxon>
        <taxon>metagenomes</taxon>
        <taxon>ecological metagenomes</taxon>
    </lineage>
</organism>
<dbReference type="Pfam" id="PF00117">
    <property type="entry name" value="GATase"/>
    <property type="match status" value="1"/>
</dbReference>
<protein>
    <recommendedName>
        <fullName evidence="1">Glutamine amidotransferase domain-containing protein</fullName>
    </recommendedName>
</protein>
<dbReference type="InterPro" id="IPR044992">
    <property type="entry name" value="ChyE-like"/>
</dbReference>
<accession>A0A382QRY1</accession>
<dbReference type="PANTHER" id="PTHR42695:SF5">
    <property type="entry name" value="GLUTAMINE AMIDOTRANSFERASE YLR126C-RELATED"/>
    <property type="match status" value="1"/>
</dbReference>
<dbReference type="Gene3D" id="3.40.50.880">
    <property type="match status" value="1"/>
</dbReference>
<dbReference type="InterPro" id="IPR017926">
    <property type="entry name" value="GATASE"/>
</dbReference>
<evidence type="ECO:0000313" key="2">
    <source>
        <dbReference type="EMBL" id="SVC87635.1"/>
    </source>
</evidence>
<feature type="non-terminal residue" evidence="2">
    <location>
        <position position="181"/>
    </location>
</feature>
<proteinExistence type="predicted"/>
<dbReference type="PANTHER" id="PTHR42695">
    <property type="entry name" value="GLUTAMINE AMIDOTRANSFERASE YLR126C-RELATED"/>
    <property type="match status" value="1"/>
</dbReference>
<reference evidence="2" key="1">
    <citation type="submission" date="2018-05" db="EMBL/GenBank/DDBJ databases">
        <authorList>
            <person name="Lanie J.A."/>
            <person name="Ng W.-L."/>
            <person name="Kazmierczak K.M."/>
            <person name="Andrzejewski T.M."/>
            <person name="Davidsen T.M."/>
            <person name="Wayne K.J."/>
            <person name="Tettelin H."/>
            <person name="Glass J.I."/>
            <person name="Rusch D."/>
            <person name="Podicherti R."/>
            <person name="Tsui H.-C.T."/>
            <person name="Winkler M.E."/>
        </authorList>
    </citation>
    <scope>NUCLEOTIDE SEQUENCE</scope>
</reference>